<evidence type="ECO:0000256" key="6">
    <source>
        <dbReference type="ARBA" id="ARBA00023125"/>
    </source>
</evidence>
<dbReference type="InterPro" id="IPR011124">
    <property type="entry name" value="Znf_CW"/>
</dbReference>
<dbReference type="PROSITE" id="PS50863">
    <property type="entry name" value="B3"/>
    <property type="match status" value="1"/>
</dbReference>
<evidence type="ECO:0000256" key="9">
    <source>
        <dbReference type="SAM" id="Coils"/>
    </source>
</evidence>
<keyword evidence="5" id="KW-0805">Transcription regulation</keyword>
<dbReference type="CDD" id="cd10017">
    <property type="entry name" value="B3_DNA"/>
    <property type="match status" value="1"/>
</dbReference>
<dbReference type="GO" id="GO:0003677">
    <property type="term" value="F:DNA binding"/>
    <property type="evidence" value="ECO:0007669"/>
    <property type="project" value="UniProtKB-KW"/>
</dbReference>
<gene>
    <name evidence="12" type="ORF">STAS_30518</name>
</gene>
<dbReference type="GO" id="GO:0008270">
    <property type="term" value="F:zinc ion binding"/>
    <property type="evidence" value="ECO:0007669"/>
    <property type="project" value="UniProtKB-KW"/>
</dbReference>
<dbReference type="EMBL" id="BKCP01010514">
    <property type="protein sequence ID" value="GER53037.1"/>
    <property type="molecule type" value="Genomic_DNA"/>
</dbReference>
<evidence type="ECO:0000259" key="11">
    <source>
        <dbReference type="PROSITE" id="PS51050"/>
    </source>
</evidence>
<evidence type="ECO:0000256" key="5">
    <source>
        <dbReference type="ARBA" id="ARBA00023015"/>
    </source>
</evidence>
<keyword evidence="8" id="KW-0539">Nucleus</keyword>
<dbReference type="PANTHER" id="PTHR46245:SF10">
    <property type="entry name" value="B3 DOMAIN-CONTAINING TRANSCRIPTION FACTOR VAL3"/>
    <property type="match status" value="1"/>
</dbReference>
<proteinExistence type="predicted"/>
<keyword evidence="2" id="KW-0479">Metal-binding</keyword>
<keyword evidence="4" id="KW-0862">Zinc</keyword>
<keyword evidence="7" id="KW-0804">Transcription</keyword>
<comment type="caution">
    <text evidence="12">The sequence shown here is derived from an EMBL/GenBank/DDBJ whole genome shotgun (WGS) entry which is preliminary data.</text>
</comment>
<dbReference type="OrthoDB" id="757982at2759"/>
<sequence>CSSVYEEGKFCETFHLNAAGWRCCESCGKYIILSAANTLWMYSFIPYVRTIRCGRNSMFDMCEKELHIDPKSGVAATFALSSFSSRKNERSFFENLEPNSRLRSSTMAPLSQFVQQLSAASPQINQEYSYEKFVNGKLRPGPSQTFWSESTGLNMKEQPYPPVNDVKPVFPKMDLSSTLNMAMASSSKIEADDVQLTSILSEPRAISTPMGKQLCNHTPMGSCCEPQISNGQAQGDRNQLHVRNRPQLTDTELRKISRQYPMHLLRSNSVVIPLFEKMLSASDAGRIGRLILPKRCAEAFFPCISQAEGTPLKIQDMNGKEWVLQFRFWSNNHSRMYVLEGITPCIQSMQLSAGDVVTFSWLEPDGKLVIGGRKVSAIQSSDQVDGVTIVGADASNSREDSAGNKFGDAISINSHLEEKIVEDKPLIPSKRKNSSFRAKSKRCKIETLDLIELKLTWKEAQGLMRPPANIVPSVVVVEGCEFEEFEEAGPVIGRPTIPGEDHAGLKTQWVQCEDCFKWRKVPADAFLPSKWICADNVWDPDRSHCSSAQELTNELLEHMLSTANKDSSGKDEIITESGTNLPASEQGLHALANVAINEENTTKHPRHKPGCLCIVCLQPPSGKRSKHAQSCECIICGYLKRRFKTLMEKRERKQQLEKEEAETSNLLEKVPHNLDPNILNHGEVSKRGNYGVGKCGTKQLEKEDEISIQNLFEKEDDNLDYPFPNHGEMGNGGNFDEPSVGKGQIDLNIQPDKEEELSPGMGSGGPMKCPLSGSKRRFILFQ</sequence>
<dbReference type="PROSITE" id="PS51050">
    <property type="entry name" value="ZF_CW"/>
    <property type="match status" value="1"/>
</dbReference>
<dbReference type="SMART" id="SM01019">
    <property type="entry name" value="B3"/>
    <property type="match status" value="1"/>
</dbReference>
<evidence type="ECO:0000256" key="1">
    <source>
        <dbReference type="ARBA" id="ARBA00004123"/>
    </source>
</evidence>
<dbReference type="AlphaFoldDB" id="A0A5A7R8Z4"/>
<evidence type="ECO:0000256" key="2">
    <source>
        <dbReference type="ARBA" id="ARBA00022723"/>
    </source>
</evidence>
<keyword evidence="3" id="KW-0863">Zinc-finger</keyword>
<dbReference type="InterPro" id="IPR003340">
    <property type="entry name" value="B3_DNA-bd"/>
</dbReference>
<evidence type="ECO:0000313" key="12">
    <source>
        <dbReference type="EMBL" id="GER53037.1"/>
    </source>
</evidence>
<dbReference type="Pfam" id="PF02362">
    <property type="entry name" value="B3"/>
    <property type="match status" value="1"/>
</dbReference>
<evidence type="ECO:0000256" key="4">
    <source>
        <dbReference type="ARBA" id="ARBA00022833"/>
    </source>
</evidence>
<feature type="domain" description="TF-B3" evidence="10">
    <location>
        <begin position="275"/>
        <end position="376"/>
    </location>
</feature>
<evidence type="ECO:0000259" key="10">
    <source>
        <dbReference type="PROSITE" id="PS50863"/>
    </source>
</evidence>
<dbReference type="Pfam" id="PF07496">
    <property type="entry name" value="zf-CW"/>
    <property type="match status" value="1"/>
</dbReference>
<feature type="non-terminal residue" evidence="12">
    <location>
        <position position="1"/>
    </location>
</feature>
<keyword evidence="9" id="KW-0175">Coiled coil</keyword>
<evidence type="ECO:0000256" key="3">
    <source>
        <dbReference type="ARBA" id="ARBA00022771"/>
    </source>
</evidence>
<evidence type="ECO:0000313" key="13">
    <source>
        <dbReference type="Proteomes" id="UP000325081"/>
    </source>
</evidence>
<dbReference type="PANTHER" id="PTHR46245">
    <property type="entry name" value="B3 DOMAIN-CONTAINING PROTEIN OS07G0563300"/>
    <property type="match status" value="1"/>
</dbReference>
<dbReference type="Gene3D" id="2.40.330.10">
    <property type="entry name" value="DNA-binding pseudobarrel domain"/>
    <property type="match status" value="1"/>
</dbReference>
<dbReference type="GO" id="GO:0005634">
    <property type="term" value="C:nucleus"/>
    <property type="evidence" value="ECO:0007669"/>
    <property type="project" value="UniProtKB-SubCell"/>
</dbReference>
<accession>A0A5A7R8Z4</accession>
<dbReference type="SUPFAM" id="SSF101936">
    <property type="entry name" value="DNA-binding pseudobarrel domain"/>
    <property type="match status" value="1"/>
</dbReference>
<dbReference type="Gene3D" id="3.30.40.100">
    <property type="match status" value="1"/>
</dbReference>
<feature type="domain" description="CW-type" evidence="11">
    <location>
        <begin position="503"/>
        <end position="553"/>
    </location>
</feature>
<dbReference type="Proteomes" id="UP000325081">
    <property type="component" value="Unassembled WGS sequence"/>
</dbReference>
<feature type="coiled-coil region" evidence="9">
    <location>
        <begin position="639"/>
        <end position="669"/>
    </location>
</feature>
<dbReference type="InterPro" id="IPR015300">
    <property type="entry name" value="DNA-bd_pseudobarrel_sf"/>
</dbReference>
<reference evidence="13" key="1">
    <citation type="journal article" date="2019" name="Curr. Biol.">
        <title>Genome Sequence of Striga asiatica Provides Insight into the Evolution of Plant Parasitism.</title>
        <authorList>
            <person name="Yoshida S."/>
            <person name="Kim S."/>
            <person name="Wafula E.K."/>
            <person name="Tanskanen J."/>
            <person name="Kim Y.M."/>
            <person name="Honaas L."/>
            <person name="Yang Z."/>
            <person name="Spallek T."/>
            <person name="Conn C.E."/>
            <person name="Ichihashi Y."/>
            <person name="Cheong K."/>
            <person name="Cui S."/>
            <person name="Der J.P."/>
            <person name="Gundlach H."/>
            <person name="Jiao Y."/>
            <person name="Hori C."/>
            <person name="Ishida J.K."/>
            <person name="Kasahara H."/>
            <person name="Kiba T."/>
            <person name="Kim M.S."/>
            <person name="Koo N."/>
            <person name="Laohavisit A."/>
            <person name="Lee Y.H."/>
            <person name="Lumba S."/>
            <person name="McCourt P."/>
            <person name="Mortimer J.C."/>
            <person name="Mutuku J.M."/>
            <person name="Nomura T."/>
            <person name="Sasaki-Sekimoto Y."/>
            <person name="Seto Y."/>
            <person name="Wang Y."/>
            <person name="Wakatake T."/>
            <person name="Sakakibara H."/>
            <person name="Demura T."/>
            <person name="Yamaguchi S."/>
            <person name="Yoneyama K."/>
            <person name="Manabe R.I."/>
            <person name="Nelson D.C."/>
            <person name="Schulman A.H."/>
            <person name="Timko M.P."/>
            <person name="dePamphilis C.W."/>
            <person name="Choi D."/>
            <person name="Shirasu K."/>
        </authorList>
    </citation>
    <scope>NUCLEOTIDE SEQUENCE [LARGE SCALE GENOMIC DNA]</scope>
    <source>
        <strain evidence="13">cv. UVA1</strain>
    </source>
</reference>
<protein>
    <submittedName>
        <fullName evidence="12">Transcription factor</fullName>
    </submittedName>
</protein>
<name>A0A5A7R8Z4_STRAF</name>
<evidence type="ECO:0000256" key="8">
    <source>
        <dbReference type="ARBA" id="ARBA00023242"/>
    </source>
</evidence>
<keyword evidence="13" id="KW-1185">Reference proteome</keyword>
<comment type="subcellular location">
    <subcellularLocation>
        <location evidence="1">Nucleus</location>
    </subcellularLocation>
</comment>
<keyword evidence="6" id="KW-0238">DNA-binding</keyword>
<evidence type="ECO:0000256" key="7">
    <source>
        <dbReference type="ARBA" id="ARBA00023163"/>
    </source>
</evidence>
<organism evidence="12 13">
    <name type="scientific">Striga asiatica</name>
    <name type="common">Asiatic witchweed</name>
    <name type="synonym">Buchnera asiatica</name>
    <dbReference type="NCBI Taxonomy" id="4170"/>
    <lineage>
        <taxon>Eukaryota</taxon>
        <taxon>Viridiplantae</taxon>
        <taxon>Streptophyta</taxon>
        <taxon>Embryophyta</taxon>
        <taxon>Tracheophyta</taxon>
        <taxon>Spermatophyta</taxon>
        <taxon>Magnoliopsida</taxon>
        <taxon>eudicotyledons</taxon>
        <taxon>Gunneridae</taxon>
        <taxon>Pentapetalae</taxon>
        <taxon>asterids</taxon>
        <taxon>lamiids</taxon>
        <taxon>Lamiales</taxon>
        <taxon>Orobanchaceae</taxon>
        <taxon>Buchnereae</taxon>
        <taxon>Striga</taxon>
    </lineage>
</organism>